<comment type="caution">
    <text evidence="1">The sequence shown here is derived from an EMBL/GenBank/DDBJ whole genome shotgun (WGS) entry which is preliminary data.</text>
</comment>
<reference evidence="1 2" key="1">
    <citation type="journal article" date="2019" name="Int. J. Syst. Evol. Microbiol.">
        <title>Rufibacter sediminis sp. nov., isolated from freshwater lake sediment.</title>
        <authorList>
            <person name="Qu J.H."/>
            <person name="Zhang L.J."/>
            <person name="Fu Y.H."/>
            <person name="Li H.F."/>
        </authorList>
    </citation>
    <scope>NUCLEOTIDE SEQUENCE [LARGE SCALE GENOMIC DNA]</scope>
    <source>
        <strain evidence="1 2">H-1</strain>
    </source>
</reference>
<name>A0ABR6VU26_9BACT</name>
<gene>
    <name evidence="1" type="ORF">H7U12_12075</name>
</gene>
<keyword evidence="2" id="KW-1185">Reference proteome</keyword>
<proteinExistence type="predicted"/>
<dbReference type="EMBL" id="JACOAF010000030">
    <property type="protein sequence ID" value="MBC3540420.1"/>
    <property type="molecule type" value="Genomic_DNA"/>
</dbReference>
<dbReference type="RefSeq" id="WP_186638130.1">
    <property type="nucleotide sequence ID" value="NZ_JACOAF010000030.1"/>
</dbReference>
<sequence>MAVNVASETGYDRLSCEVRVIRSDGSVIKFFQCVSIEIDTSMDTLTDVATVTLPYDNR</sequence>
<accession>A0ABR6VU26</accession>
<dbReference type="Proteomes" id="UP000659698">
    <property type="component" value="Unassembled WGS sequence"/>
</dbReference>
<organism evidence="1 2">
    <name type="scientific">Rufibacter sediminis</name>
    <dbReference type="NCBI Taxonomy" id="2762756"/>
    <lineage>
        <taxon>Bacteria</taxon>
        <taxon>Pseudomonadati</taxon>
        <taxon>Bacteroidota</taxon>
        <taxon>Cytophagia</taxon>
        <taxon>Cytophagales</taxon>
        <taxon>Hymenobacteraceae</taxon>
        <taxon>Rufibacter</taxon>
    </lineage>
</organism>
<evidence type="ECO:0000313" key="2">
    <source>
        <dbReference type="Proteomes" id="UP000659698"/>
    </source>
</evidence>
<evidence type="ECO:0000313" key="1">
    <source>
        <dbReference type="EMBL" id="MBC3540420.1"/>
    </source>
</evidence>
<protein>
    <submittedName>
        <fullName evidence="1">Uncharacterized protein</fullName>
    </submittedName>
</protein>